<comment type="caution">
    <text evidence="2">The sequence shown here is derived from an EMBL/GenBank/DDBJ whole genome shotgun (WGS) entry which is preliminary data.</text>
</comment>
<evidence type="ECO:0000313" key="3">
    <source>
        <dbReference type="Proteomes" id="UP001498398"/>
    </source>
</evidence>
<dbReference type="Gene3D" id="3.20.20.70">
    <property type="entry name" value="Aldolase class I"/>
    <property type="match status" value="1"/>
</dbReference>
<dbReference type="InterPro" id="IPR045247">
    <property type="entry name" value="Oye-like"/>
</dbReference>
<dbReference type="CDD" id="cd02933">
    <property type="entry name" value="OYE_like_FMN"/>
    <property type="match status" value="1"/>
</dbReference>
<dbReference type="Pfam" id="PF00724">
    <property type="entry name" value="Oxidored_FMN"/>
    <property type="match status" value="2"/>
</dbReference>
<dbReference type="SUPFAM" id="SSF51395">
    <property type="entry name" value="FMN-linked oxidoreductases"/>
    <property type="match status" value="1"/>
</dbReference>
<feature type="domain" description="NADH:flavin oxidoreductase/NADH oxidase N-terminal" evidence="1">
    <location>
        <begin position="245"/>
        <end position="342"/>
    </location>
</feature>
<dbReference type="Proteomes" id="UP001498398">
    <property type="component" value="Unassembled WGS sequence"/>
</dbReference>
<dbReference type="PANTHER" id="PTHR22893">
    <property type="entry name" value="NADH OXIDOREDUCTASE-RELATED"/>
    <property type="match status" value="1"/>
</dbReference>
<dbReference type="InterPro" id="IPR001155">
    <property type="entry name" value="OxRdtase_FMN_N"/>
</dbReference>
<dbReference type="PANTHER" id="PTHR22893:SF91">
    <property type="entry name" value="NADPH DEHYDROGENASE 2-RELATED"/>
    <property type="match status" value="1"/>
</dbReference>
<dbReference type="EMBL" id="JBANRG010000022">
    <property type="protein sequence ID" value="KAK7455857.1"/>
    <property type="molecule type" value="Genomic_DNA"/>
</dbReference>
<evidence type="ECO:0000259" key="1">
    <source>
        <dbReference type="Pfam" id="PF00724"/>
    </source>
</evidence>
<proteinExistence type="predicted"/>
<feature type="domain" description="NADH:flavin oxidoreductase/NADH oxidase N-terminal" evidence="1">
    <location>
        <begin position="3"/>
        <end position="201"/>
    </location>
</feature>
<protein>
    <recommendedName>
        <fullName evidence="1">NADH:flavin oxidoreductase/NADH oxidase N-terminal domain-containing protein</fullName>
    </recommendedName>
</protein>
<accession>A0ABR1JD61</accession>
<gene>
    <name evidence="2" type="ORF">VKT23_010894</name>
</gene>
<evidence type="ECO:0000313" key="2">
    <source>
        <dbReference type="EMBL" id="KAK7455857.1"/>
    </source>
</evidence>
<dbReference type="InterPro" id="IPR013785">
    <property type="entry name" value="Aldolase_TIM"/>
</dbReference>
<reference evidence="2 3" key="1">
    <citation type="submission" date="2024-01" db="EMBL/GenBank/DDBJ databases">
        <title>A draft genome for the cacao thread blight pathogen Marasmiellus scandens.</title>
        <authorList>
            <person name="Baruah I.K."/>
            <person name="Leung J."/>
            <person name="Bukari Y."/>
            <person name="Amoako-Attah I."/>
            <person name="Meinhardt L.W."/>
            <person name="Bailey B.A."/>
            <person name="Cohen S.P."/>
        </authorList>
    </citation>
    <scope>NUCLEOTIDE SEQUENCE [LARGE SCALE GENOMIC DNA]</scope>
    <source>
        <strain evidence="2 3">GH-19</strain>
    </source>
</reference>
<organism evidence="2 3">
    <name type="scientific">Marasmiellus scandens</name>
    <dbReference type="NCBI Taxonomy" id="2682957"/>
    <lineage>
        <taxon>Eukaryota</taxon>
        <taxon>Fungi</taxon>
        <taxon>Dikarya</taxon>
        <taxon>Basidiomycota</taxon>
        <taxon>Agaricomycotina</taxon>
        <taxon>Agaricomycetes</taxon>
        <taxon>Agaricomycetidae</taxon>
        <taxon>Agaricales</taxon>
        <taxon>Marasmiineae</taxon>
        <taxon>Omphalotaceae</taxon>
        <taxon>Marasmiellus</taxon>
    </lineage>
</organism>
<name>A0ABR1JD61_9AGAR</name>
<keyword evidence="3" id="KW-1185">Reference proteome</keyword>
<sequence>MPSLFSPIKVGPYSLKHRVVLAPLTRVRATNAPGNVPQNPPMKEYYSQRGSVPGTLLITEATFIAAKAGIYRHAPGIFSNEQIASWKEITEAVHEKGSYIFLQLWALGRAADVEALHAYDPSYPFVSSSDIPLSSKPDLRPRPLTIEEIKEYIQLYATAASNAVHKAGFDGVEIHGANGYLIDQFTQDVSNKRTDEYGGSTLLERKGLASGLGLGHHFKASFAFMFPYIQTSHLNVDMCMEDPIPTFSYLASELKTRFPNFAYLHVIEARVSGGNSTPDSKDGSNDFLRDIWLPKPFISAGNYDRDTAIKCAEQREGQMIAFGRHFIANPDLPRKLEKDIPLTPYDRSTFYLPGDTSGRGYTDYPFAEEAKF</sequence>